<comment type="caution">
    <text evidence="2">The sequence shown here is derived from an EMBL/GenBank/DDBJ whole genome shotgun (WGS) entry which is preliminary data.</text>
</comment>
<gene>
    <name evidence="2" type="ORF">BMYO_1484</name>
    <name evidence="1" type="ORF">EMO91_08760</name>
</gene>
<proteinExistence type="predicted"/>
<sequence length="266" mass="31343">MTNVQRLDERAYMASGRRRERTCGEAGFQYEIAFPSWERVEQQMHELDKRVEAEARKQYERREIYPLDWCYQLDATTFISMAAFERILGEEQTHYMLWKNRNADVWTTTYWELPEVVDCLLERSIADGDGNECCFTDAQPIDYARSCTFTPGEMLRRQKAEQDVEHAADDGLNYALYRHPDVDVIECAGYAVFVSTRNPSRTVRVEYRGDTWIMQAFEQCRPWGIPARFDWRDAPLDIPGTEYRQRFQAARSAFDYAIAWVDAEVR</sequence>
<name>A0A261FIX6_9BIFI</name>
<protein>
    <submittedName>
        <fullName evidence="2">Uncharacterized protein</fullName>
    </submittedName>
</protein>
<keyword evidence="3" id="KW-1185">Reference proteome</keyword>
<reference evidence="1 4" key="2">
    <citation type="journal article" date="2019" name="Syst. Appl. Microbiol.">
        <title>Characterization of Bifidobacterium species in feaces of the Egyptian fruit bat: Description of B. vespertilionis sp. nov. and B. rousetti sp. nov.</title>
        <authorList>
            <person name="Modesto M."/>
            <person name="Satti M."/>
            <person name="Watanabe K."/>
            <person name="Puglisi E."/>
            <person name="Morelli L."/>
            <person name="Huang C.-H."/>
            <person name="Liou J.-S."/>
            <person name="Miyashita M."/>
            <person name="Tamura T."/>
            <person name="Saito S."/>
            <person name="Mori K."/>
            <person name="Huang L."/>
            <person name="Sciavilla P."/>
            <person name="Sandri C."/>
            <person name="Spiezio C."/>
            <person name="Vitali F."/>
            <person name="Cavalieri D."/>
            <person name="Perpetuini G."/>
            <person name="Tofalo R."/>
            <person name="Bonetti A."/>
            <person name="Arita M."/>
            <person name="Mattarelli P."/>
        </authorList>
    </citation>
    <scope>NUCLEOTIDE SEQUENCE [LARGE SCALE GENOMIC DNA]</scope>
    <source>
        <strain evidence="1 4">RST17</strain>
    </source>
</reference>
<dbReference type="Proteomes" id="UP000410049">
    <property type="component" value="Unassembled WGS sequence"/>
</dbReference>
<accession>A0A261FIX6</accession>
<dbReference type="EMBL" id="MWWW01000016">
    <property type="protein sequence ID" value="OZG58943.1"/>
    <property type="molecule type" value="Genomic_DNA"/>
</dbReference>
<dbReference type="EMBL" id="RZUH01000006">
    <property type="protein sequence ID" value="KAA8827486.1"/>
    <property type="molecule type" value="Genomic_DNA"/>
</dbReference>
<dbReference type="AlphaFoldDB" id="A0A261FIX6"/>
<evidence type="ECO:0000313" key="2">
    <source>
        <dbReference type="EMBL" id="OZG58943.1"/>
    </source>
</evidence>
<organism evidence="2 3">
    <name type="scientific">Bifidobacterium myosotis</name>
    <dbReference type="NCBI Taxonomy" id="1630166"/>
    <lineage>
        <taxon>Bacteria</taxon>
        <taxon>Bacillati</taxon>
        <taxon>Actinomycetota</taxon>
        <taxon>Actinomycetes</taxon>
        <taxon>Bifidobacteriales</taxon>
        <taxon>Bifidobacteriaceae</taxon>
        <taxon>Bifidobacterium</taxon>
    </lineage>
</organism>
<dbReference type="Proteomes" id="UP000216871">
    <property type="component" value="Unassembled WGS sequence"/>
</dbReference>
<dbReference type="OrthoDB" id="3239538at2"/>
<evidence type="ECO:0000313" key="1">
    <source>
        <dbReference type="EMBL" id="KAA8827486.1"/>
    </source>
</evidence>
<dbReference type="RefSeq" id="WP_094667922.1">
    <property type="nucleotide sequence ID" value="NZ_MWWW01000016.1"/>
</dbReference>
<reference evidence="2 3" key="1">
    <citation type="journal article" date="2017" name="BMC Genomics">
        <title>Comparative genomic and phylogenomic analyses of the Bifidobacteriaceae family.</title>
        <authorList>
            <person name="Lugli G.A."/>
            <person name="Milani C."/>
            <person name="Turroni F."/>
            <person name="Duranti S."/>
            <person name="Mancabelli L."/>
            <person name="Mangifesta M."/>
            <person name="Ferrario C."/>
            <person name="Modesto M."/>
            <person name="Mattarelli P."/>
            <person name="Jiri K."/>
            <person name="van Sinderen D."/>
            <person name="Ventura M."/>
        </authorList>
    </citation>
    <scope>NUCLEOTIDE SEQUENCE [LARGE SCALE GENOMIC DNA]</scope>
    <source>
        <strain evidence="2 3">DSM 100196</strain>
    </source>
</reference>
<evidence type="ECO:0000313" key="3">
    <source>
        <dbReference type="Proteomes" id="UP000216871"/>
    </source>
</evidence>
<evidence type="ECO:0000313" key="4">
    <source>
        <dbReference type="Proteomes" id="UP000410049"/>
    </source>
</evidence>